<dbReference type="AlphaFoldDB" id="A0A0N4XUI9"/>
<accession>A0A0N4XUI9</accession>
<sequence length="126" mass="14666">MWQRIRYGVRWKPQERLALAIRALDMKSVKSVDISLDPLREGNHSVRKFWHSIMTPKVRMTNPSLKVSAQIRNDRHPPYFVATLDNGKKLQFNTENMPAMDLIMRFNKLVGNPELGKSGTRPRPKL</sequence>
<dbReference type="SUPFAM" id="SSF52833">
    <property type="entry name" value="Thioredoxin-like"/>
    <property type="match status" value="1"/>
</dbReference>
<evidence type="ECO:0000313" key="2">
    <source>
        <dbReference type="Proteomes" id="UP000271162"/>
    </source>
</evidence>
<dbReference type="PANTHER" id="PTHR33618:SF1">
    <property type="entry name" value="LARGE RIBOSOMAL SUBUNIT PROTEIN ML53"/>
    <property type="match status" value="1"/>
</dbReference>
<proteinExistence type="predicted"/>
<organism evidence="3">
    <name type="scientific">Nippostrongylus brasiliensis</name>
    <name type="common">Rat hookworm</name>
    <dbReference type="NCBI Taxonomy" id="27835"/>
    <lineage>
        <taxon>Eukaryota</taxon>
        <taxon>Metazoa</taxon>
        <taxon>Ecdysozoa</taxon>
        <taxon>Nematoda</taxon>
        <taxon>Chromadorea</taxon>
        <taxon>Rhabditida</taxon>
        <taxon>Rhabditina</taxon>
        <taxon>Rhabditomorpha</taxon>
        <taxon>Strongyloidea</taxon>
        <taxon>Heligmosomidae</taxon>
        <taxon>Nippostrongylus</taxon>
    </lineage>
</organism>
<dbReference type="GO" id="GO:0005762">
    <property type="term" value="C:mitochondrial large ribosomal subunit"/>
    <property type="evidence" value="ECO:0007669"/>
    <property type="project" value="TreeGrafter"/>
</dbReference>
<dbReference type="STRING" id="27835.A0A0N4XUI9"/>
<dbReference type="Proteomes" id="UP000271162">
    <property type="component" value="Unassembled WGS sequence"/>
</dbReference>
<gene>
    <name evidence="1" type="ORF">NBR_LOCUS6383</name>
</gene>
<dbReference type="Gene3D" id="3.40.30.10">
    <property type="entry name" value="Glutaredoxin"/>
    <property type="match status" value="1"/>
</dbReference>
<dbReference type="OMA" id="CKMWERI"/>
<dbReference type="PANTHER" id="PTHR33618">
    <property type="entry name" value="39S RIBOSOMAL PROTEIN L53, MITOCHONDRIAL"/>
    <property type="match status" value="1"/>
</dbReference>
<reference evidence="3" key="1">
    <citation type="submission" date="2017-02" db="UniProtKB">
        <authorList>
            <consortium name="WormBaseParasite"/>
        </authorList>
    </citation>
    <scope>IDENTIFICATION</scope>
</reference>
<keyword evidence="2" id="KW-1185">Reference proteome</keyword>
<protein>
    <submittedName>
        <fullName evidence="3">L51_S25_CI-B8 domain-containing protein</fullName>
    </submittedName>
</protein>
<dbReference type="WBParaSite" id="NBR_0000638201-mRNA-1">
    <property type="protein sequence ID" value="NBR_0000638201-mRNA-1"/>
    <property type="gene ID" value="NBR_0000638201"/>
</dbReference>
<reference evidence="1 2" key="2">
    <citation type="submission" date="2018-11" db="EMBL/GenBank/DDBJ databases">
        <authorList>
            <consortium name="Pathogen Informatics"/>
        </authorList>
    </citation>
    <scope>NUCLEOTIDE SEQUENCE [LARGE SCALE GENOMIC DNA]</scope>
</reference>
<dbReference type="InterPro" id="IPR052473">
    <property type="entry name" value="mtLSU_mL53"/>
</dbReference>
<evidence type="ECO:0000313" key="1">
    <source>
        <dbReference type="EMBL" id="VDL69972.1"/>
    </source>
</evidence>
<name>A0A0N4XUI9_NIPBR</name>
<dbReference type="EMBL" id="UYSL01019797">
    <property type="protein sequence ID" value="VDL69972.1"/>
    <property type="molecule type" value="Genomic_DNA"/>
</dbReference>
<evidence type="ECO:0000313" key="3">
    <source>
        <dbReference type="WBParaSite" id="NBR_0000638201-mRNA-1"/>
    </source>
</evidence>
<dbReference type="InterPro" id="IPR036249">
    <property type="entry name" value="Thioredoxin-like_sf"/>
</dbReference>